<dbReference type="EMBL" id="BGZK01000586">
    <property type="protein sequence ID" value="GBP51668.1"/>
    <property type="molecule type" value="Genomic_DNA"/>
</dbReference>
<evidence type="ECO:0000313" key="1">
    <source>
        <dbReference type="EMBL" id="GBP51668.1"/>
    </source>
</evidence>
<keyword evidence="2" id="KW-1185">Reference proteome</keyword>
<reference evidence="1 2" key="1">
    <citation type="journal article" date="2019" name="Commun. Biol.">
        <title>The bagworm genome reveals a unique fibroin gene that provides high tensile strength.</title>
        <authorList>
            <person name="Kono N."/>
            <person name="Nakamura H."/>
            <person name="Ohtoshi R."/>
            <person name="Tomita M."/>
            <person name="Numata K."/>
            <person name="Arakawa K."/>
        </authorList>
    </citation>
    <scope>NUCLEOTIDE SEQUENCE [LARGE SCALE GENOMIC DNA]</scope>
</reference>
<proteinExistence type="predicted"/>
<comment type="caution">
    <text evidence="1">The sequence shown here is derived from an EMBL/GenBank/DDBJ whole genome shotgun (WGS) entry which is preliminary data.</text>
</comment>
<gene>
    <name evidence="1" type="ORF">EVAR_48291_1</name>
</gene>
<evidence type="ECO:0000313" key="2">
    <source>
        <dbReference type="Proteomes" id="UP000299102"/>
    </source>
</evidence>
<dbReference type="Proteomes" id="UP000299102">
    <property type="component" value="Unassembled WGS sequence"/>
</dbReference>
<organism evidence="1 2">
    <name type="scientific">Eumeta variegata</name>
    <name type="common">Bagworm moth</name>
    <name type="synonym">Eumeta japonica</name>
    <dbReference type="NCBI Taxonomy" id="151549"/>
    <lineage>
        <taxon>Eukaryota</taxon>
        <taxon>Metazoa</taxon>
        <taxon>Ecdysozoa</taxon>
        <taxon>Arthropoda</taxon>
        <taxon>Hexapoda</taxon>
        <taxon>Insecta</taxon>
        <taxon>Pterygota</taxon>
        <taxon>Neoptera</taxon>
        <taxon>Endopterygota</taxon>
        <taxon>Lepidoptera</taxon>
        <taxon>Glossata</taxon>
        <taxon>Ditrysia</taxon>
        <taxon>Tineoidea</taxon>
        <taxon>Psychidae</taxon>
        <taxon>Oiketicinae</taxon>
        <taxon>Eumeta</taxon>
    </lineage>
</organism>
<accession>A0A4C1WJS3</accession>
<evidence type="ECO:0008006" key="3">
    <source>
        <dbReference type="Google" id="ProtNLM"/>
    </source>
</evidence>
<dbReference type="OrthoDB" id="412981at2759"/>
<dbReference type="AlphaFoldDB" id="A0A4C1WJS3"/>
<sequence>MVSNRVQILTSGLLRPPGTKMCVQYIHSIFNDSTPKLIIGDLNAKHKAWGSHFISRAGRLLMSKLHLGSSFETAADVETSVNLLVDRIKEAQARTTTLFQHRRLVASRPRASNEAMAHTQLCHQLTKAAVPKCPIIDRSGVRRYDAKARAETIAEYLPEQFILNPPATSPTLQDHYAQVENRVRKFMDTVSSNTSYRVWYDGLIHKLLTPHGRLHSQELSPVFFNDAVSALPSTTCYPLHARYEQECRRAATYLPNYRHYTPMTYLLCVIASRTGRTTKTVALLTGSQRIMPNQLRRRGQAVEWKTCVR</sequence>
<dbReference type="SUPFAM" id="SSF56219">
    <property type="entry name" value="DNase I-like"/>
    <property type="match status" value="1"/>
</dbReference>
<dbReference type="InterPro" id="IPR036691">
    <property type="entry name" value="Endo/exonu/phosph_ase_sf"/>
</dbReference>
<name>A0A4C1WJS3_EUMVA</name>
<protein>
    <recommendedName>
        <fullName evidence="3">RNA-directed DNA polymerase from mobile element jockey</fullName>
    </recommendedName>
</protein>